<evidence type="ECO:0000256" key="1">
    <source>
        <dbReference type="ARBA" id="ARBA00000385"/>
    </source>
</evidence>
<dbReference type="AlphaFoldDB" id="A0A1I5H4A2"/>
<dbReference type="InterPro" id="IPR002501">
    <property type="entry name" value="PsdUridine_synth_N"/>
</dbReference>
<comment type="catalytic activity">
    <reaction evidence="1 5">
        <text>uridine(55) in tRNA = pseudouridine(55) in tRNA</text>
        <dbReference type="Rhea" id="RHEA:42532"/>
        <dbReference type="Rhea" id="RHEA-COMP:10101"/>
        <dbReference type="Rhea" id="RHEA-COMP:10102"/>
        <dbReference type="ChEBI" id="CHEBI:65314"/>
        <dbReference type="ChEBI" id="CHEBI:65315"/>
        <dbReference type="EC" id="5.4.99.25"/>
    </reaction>
</comment>
<evidence type="ECO:0000256" key="3">
    <source>
        <dbReference type="ARBA" id="ARBA00022694"/>
    </source>
</evidence>
<protein>
    <recommendedName>
        <fullName evidence="5">tRNA pseudouridine synthase B</fullName>
        <ecNumber evidence="5">5.4.99.25</ecNumber>
    </recommendedName>
    <alternativeName>
        <fullName evidence="5">tRNA pseudouridine(55) synthase</fullName>
        <shortName evidence="5">Psi55 synthase</shortName>
    </alternativeName>
    <alternativeName>
        <fullName evidence="5">tRNA pseudouridylate synthase</fullName>
    </alternativeName>
    <alternativeName>
        <fullName evidence="5">tRNA-uridine isomerase</fullName>
    </alternativeName>
</protein>
<evidence type="ECO:0000259" key="6">
    <source>
        <dbReference type="Pfam" id="PF01509"/>
    </source>
</evidence>
<dbReference type="Gene3D" id="2.30.130.10">
    <property type="entry name" value="PUA domain"/>
    <property type="match status" value="1"/>
</dbReference>
<dbReference type="EC" id="5.4.99.25" evidence="5"/>
<dbReference type="Pfam" id="PF01509">
    <property type="entry name" value="TruB_N"/>
    <property type="match status" value="1"/>
</dbReference>
<evidence type="ECO:0000256" key="2">
    <source>
        <dbReference type="ARBA" id="ARBA00005642"/>
    </source>
</evidence>
<dbReference type="SUPFAM" id="SSF88697">
    <property type="entry name" value="PUA domain-like"/>
    <property type="match status" value="1"/>
</dbReference>
<dbReference type="HAMAP" id="MF_01080">
    <property type="entry name" value="TruB_bact"/>
    <property type="match status" value="1"/>
</dbReference>
<dbReference type="Pfam" id="PF16198">
    <property type="entry name" value="TruB_C_2"/>
    <property type="match status" value="1"/>
</dbReference>
<dbReference type="Proteomes" id="UP000198806">
    <property type="component" value="Unassembled WGS sequence"/>
</dbReference>
<dbReference type="InterPro" id="IPR014780">
    <property type="entry name" value="tRNA_psdUridine_synth_TruB"/>
</dbReference>
<reference evidence="8 9" key="1">
    <citation type="submission" date="2016-10" db="EMBL/GenBank/DDBJ databases">
        <authorList>
            <person name="de Groot N.N."/>
        </authorList>
    </citation>
    <scope>NUCLEOTIDE SEQUENCE [LARGE SCALE GENOMIC DNA]</scope>
    <source>
        <strain evidence="8 9">DSM 1283</strain>
    </source>
</reference>
<feature type="domain" description="tRNA pseudouridylate synthase B C-terminal" evidence="7">
    <location>
        <begin position="174"/>
        <end position="229"/>
    </location>
</feature>
<evidence type="ECO:0000313" key="8">
    <source>
        <dbReference type="EMBL" id="SFO43003.1"/>
    </source>
</evidence>
<comment type="function">
    <text evidence="5">Responsible for synthesis of pseudouridine from uracil-55 in the psi GC loop of transfer RNAs.</text>
</comment>
<dbReference type="STRING" id="1527.SAMN04489757_12550"/>
<comment type="similarity">
    <text evidence="2 5">Belongs to the pseudouridine synthase TruB family. Type 1 subfamily.</text>
</comment>
<dbReference type="CDD" id="cd02573">
    <property type="entry name" value="PseudoU_synth_EcTruB"/>
    <property type="match status" value="1"/>
</dbReference>
<dbReference type="SUPFAM" id="SSF55120">
    <property type="entry name" value="Pseudouridine synthase"/>
    <property type="match status" value="1"/>
</dbReference>
<evidence type="ECO:0000256" key="4">
    <source>
        <dbReference type="ARBA" id="ARBA00023235"/>
    </source>
</evidence>
<organism evidence="8 9">
    <name type="scientific">Anaerocolumna aminovalerica</name>
    <dbReference type="NCBI Taxonomy" id="1527"/>
    <lineage>
        <taxon>Bacteria</taxon>
        <taxon>Bacillati</taxon>
        <taxon>Bacillota</taxon>
        <taxon>Clostridia</taxon>
        <taxon>Lachnospirales</taxon>
        <taxon>Lachnospiraceae</taxon>
        <taxon>Anaerocolumna</taxon>
    </lineage>
</organism>
<evidence type="ECO:0000259" key="7">
    <source>
        <dbReference type="Pfam" id="PF16198"/>
    </source>
</evidence>
<dbReference type="GO" id="GO:0160148">
    <property type="term" value="F:tRNA pseudouridine(55) synthase activity"/>
    <property type="evidence" value="ECO:0007669"/>
    <property type="project" value="UniProtKB-EC"/>
</dbReference>
<proteinExistence type="inferred from homology"/>
<keyword evidence="9" id="KW-1185">Reference proteome</keyword>
<dbReference type="NCBIfam" id="TIGR00431">
    <property type="entry name" value="TruB"/>
    <property type="match status" value="1"/>
</dbReference>
<dbReference type="EMBL" id="FOWD01000025">
    <property type="protein sequence ID" value="SFO43003.1"/>
    <property type="molecule type" value="Genomic_DNA"/>
</dbReference>
<dbReference type="GO" id="GO:0031119">
    <property type="term" value="P:tRNA pseudouridine synthesis"/>
    <property type="evidence" value="ECO:0007669"/>
    <property type="project" value="UniProtKB-UniRule"/>
</dbReference>
<gene>
    <name evidence="5" type="primary">truB</name>
    <name evidence="8" type="ORF">SAMN04489757_12550</name>
</gene>
<dbReference type="InterPro" id="IPR015947">
    <property type="entry name" value="PUA-like_sf"/>
</dbReference>
<dbReference type="InterPro" id="IPR020103">
    <property type="entry name" value="PsdUridine_synth_cat_dom_sf"/>
</dbReference>
<dbReference type="RefSeq" id="WP_091687464.1">
    <property type="nucleotide sequence ID" value="NZ_BAABFM010000082.1"/>
</dbReference>
<evidence type="ECO:0000256" key="5">
    <source>
        <dbReference type="HAMAP-Rule" id="MF_01080"/>
    </source>
</evidence>
<dbReference type="PANTHER" id="PTHR13767:SF2">
    <property type="entry name" value="PSEUDOURIDYLATE SYNTHASE TRUB1"/>
    <property type="match status" value="1"/>
</dbReference>
<dbReference type="PANTHER" id="PTHR13767">
    <property type="entry name" value="TRNA-PSEUDOURIDINE SYNTHASE"/>
    <property type="match status" value="1"/>
</dbReference>
<name>A0A1I5H4A2_9FIRM</name>
<dbReference type="OrthoDB" id="9802309at2"/>
<sequence length="300" mass="34312">MIHGIINVYKEKGYTSHDVVAKLRGILKQKKIGHTGTLDPDAEGVLPVCLGNSTKLSDMLTDKNKTYEAVLLLGQTTDTQDVTGKILSTCEVKADKKQIEEAILSFEGEYDQLPPMYSALKVSGRKLYELAREGKEVERKTRKVWIYNIRILEFDEKNHEVRIRVECSKGTYIRTLCHDIGAKLQCGGCMKSLLRTKVGQFSITDSLKLSEINEKAAEGKLLATCIPVDDMFPDYPKVTVKEEYCKYIYNGNSFYTKHITETKNINNQAQVRVYDWNNHFIGIYEFNQKDQIFKPIKMFL</sequence>
<dbReference type="InterPro" id="IPR036974">
    <property type="entry name" value="PUA_sf"/>
</dbReference>
<feature type="active site" description="Nucleophile" evidence="5">
    <location>
        <position position="39"/>
    </location>
</feature>
<dbReference type="GO" id="GO:0003723">
    <property type="term" value="F:RNA binding"/>
    <property type="evidence" value="ECO:0007669"/>
    <property type="project" value="InterPro"/>
</dbReference>
<keyword evidence="4 5" id="KW-0413">Isomerase</keyword>
<accession>A0A1I5H4A2</accession>
<dbReference type="InterPro" id="IPR032819">
    <property type="entry name" value="TruB_C"/>
</dbReference>
<dbReference type="FunFam" id="3.30.2350.10:FF:000011">
    <property type="entry name" value="tRNA pseudouridine synthase B"/>
    <property type="match status" value="1"/>
</dbReference>
<feature type="domain" description="Pseudouridine synthase II N-terminal" evidence="6">
    <location>
        <begin position="24"/>
        <end position="173"/>
    </location>
</feature>
<dbReference type="Gene3D" id="3.30.2350.10">
    <property type="entry name" value="Pseudouridine synthase"/>
    <property type="match status" value="1"/>
</dbReference>
<evidence type="ECO:0000313" key="9">
    <source>
        <dbReference type="Proteomes" id="UP000198806"/>
    </source>
</evidence>
<keyword evidence="3 5" id="KW-0819">tRNA processing</keyword>
<dbReference type="GO" id="GO:1990481">
    <property type="term" value="P:mRNA pseudouridine synthesis"/>
    <property type="evidence" value="ECO:0007669"/>
    <property type="project" value="TreeGrafter"/>
</dbReference>